<dbReference type="AlphaFoldDB" id="A0A4R4YC85"/>
<dbReference type="InterPro" id="IPR049492">
    <property type="entry name" value="BD-FAE-like_dom"/>
</dbReference>
<dbReference type="EMBL" id="SMKQ01000129">
    <property type="protein sequence ID" value="TDD42268.1"/>
    <property type="molecule type" value="Genomic_DNA"/>
</dbReference>
<dbReference type="OrthoDB" id="255603at2"/>
<sequence length="363" mass="38024">MSEILVVAGPGVPADAALLEEIATREFAVWDVRGAVAHARDAAHLRALVRGSGAAVVVPGPSPEARALIGQPLGPEVVAWVDLERVEGAGHLHGRGLWGLAWGVRHAVHRLRHPPTRRISYGDGSAEQWADLYLPSGRAGGTPVVALVHGGYWRSIWAADLMEALCADLTARGLAVWNLEYRRPDRHGWAATVADVAAGLAAIEGADPGLDLDRVALAGHSAGAQLVLRAVADGARARLAVSLAGVLDLVQADRRWLSAGATATALGHPSDPAHPSAGAVALDETYGAASPLHRVPVGAPQLIVQGTGDELDFVDFGRRYARAAREAGDDVTYLEMPGDHFDVILPTTPIWQATAQAITEALV</sequence>
<evidence type="ECO:0000256" key="1">
    <source>
        <dbReference type="ARBA" id="ARBA00022801"/>
    </source>
</evidence>
<keyword evidence="1 3" id="KW-0378">Hydrolase</keyword>
<accession>A0A4R4YC85</accession>
<reference evidence="3 4" key="1">
    <citation type="submission" date="2019-03" db="EMBL/GenBank/DDBJ databases">
        <title>Draft genome sequences of novel Actinobacteria.</title>
        <authorList>
            <person name="Sahin N."/>
            <person name="Ay H."/>
            <person name="Saygin H."/>
        </authorList>
    </citation>
    <scope>NUCLEOTIDE SEQUENCE [LARGE SCALE GENOMIC DNA]</scope>
    <source>
        <strain evidence="3 4">CH32</strain>
    </source>
</reference>
<gene>
    <name evidence="3" type="ORF">E1286_31135</name>
</gene>
<dbReference type="InterPro" id="IPR029058">
    <property type="entry name" value="AB_hydrolase_fold"/>
</dbReference>
<evidence type="ECO:0000313" key="3">
    <source>
        <dbReference type="EMBL" id="TDD42268.1"/>
    </source>
</evidence>
<dbReference type="GO" id="GO:0016787">
    <property type="term" value="F:hydrolase activity"/>
    <property type="evidence" value="ECO:0007669"/>
    <property type="project" value="UniProtKB-KW"/>
</dbReference>
<dbReference type="PANTHER" id="PTHR48081:SF33">
    <property type="entry name" value="KYNURENINE FORMAMIDASE"/>
    <property type="match status" value="1"/>
</dbReference>
<keyword evidence="4" id="KW-1185">Reference proteome</keyword>
<dbReference type="Pfam" id="PF20434">
    <property type="entry name" value="BD-FAE"/>
    <property type="match status" value="1"/>
</dbReference>
<evidence type="ECO:0000259" key="2">
    <source>
        <dbReference type="Pfam" id="PF20434"/>
    </source>
</evidence>
<dbReference type="RefSeq" id="WP_132618113.1">
    <property type="nucleotide sequence ID" value="NZ_SMKQ01000129.1"/>
</dbReference>
<dbReference type="Proteomes" id="UP000295302">
    <property type="component" value="Unassembled WGS sequence"/>
</dbReference>
<organism evidence="3 4">
    <name type="scientific">Nonomuraea terrae</name>
    <dbReference type="NCBI Taxonomy" id="2530383"/>
    <lineage>
        <taxon>Bacteria</taxon>
        <taxon>Bacillati</taxon>
        <taxon>Actinomycetota</taxon>
        <taxon>Actinomycetes</taxon>
        <taxon>Streptosporangiales</taxon>
        <taxon>Streptosporangiaceae</taxon>
        <taxon>Nonomuraea</taxon>
    </lineage>
</organism>
<feature type="domain" description="BD-FAE-like" evidence="2">
    <location>
        <begin position="131"/>
        <end position="229"/>
    </location>
</feature>
<dbReference type="SUPFAM" id="SSF53474">
    <property type="entry name" value="alpha/beta-Hydrolases"/>
    <property type="match status" value="1"/>
</dbReference>
<dbReference type="PANTHER" id="PTHR48081">
    <property type="entry name" value="AB HYDROLASE SUPERFAMILY PROTEIN C4A8.06C"/>
    <property type="match status" value="1"/>
</dbReference>
<protein>
    <submittedName>
        <fullName evidence="3">Alpha/beta hydrolase</fullName>
    </submittedName>
</protein>
<dbReference type="Gene3D" id="3.40.50.1820">
    <property type="entry name" value="alpha/beta hydrolase"/>
    <property type="match status" value="1"/>
</dbReference>
<proteinExistence type="predicted"/>
<comment type="caution">
    <text evidence="3">The sequence shown here is derived from an EMBL/GenBank/DDBJ whole genome shotgun (WGS) entry which is preliminary data.</text>
</comment>
<evidence type="ECO:0000313" key="4">
    <source>
        <dbReference type="Proteomes" id="UP000295302"/>
    </source>
</evidence>
<dbReference type="InterPro" id="IPR050300">
    <property type="entry name" value="GDXG_lipolytic_enzyme"/>
</dbReference>
<name>A0A4R4YC85_9ACTN</name>